<dbReference type="SUPFAM" id="SSF58104">
    <property type="entry name" value="Methyl-accepting chemotaxis protein (MCP) signaling domain"/>
    <property type="match status" value="2"/>
</dbReference>
<reference evidence="7 8" key="1">
    <citation type="journal article" date="2016" name="BMC Genomics">
        <title>Combined genomic and structural analyses of a cultured magnetotactic bacterium reveals its niche adaptation to a dynamic environment.</title>
        <authorList>
            <person name="Araujo A.C."/>
            <person name="Morillo V."/>
            <person name="Cypriano J."/>
            <person name="Teixeira L.C."/>
            <person name="Leao P."/>
            <person name="Lyra S."/>
            <person name="Almeida L.G."/>
            <person name="Bazylinski D.A."/>
            <person name="Vasconcellos A.T."/>
            <person name="Abreu F."/>
            <person name="Lins U."/>
        </authorList>
    </citation>
    <scope>NUCLEOTIDE SEQUENCE [LARGE SCALE GENOMIC DNA]</scope>
    <source>
        <strain evidence="7 8">IT-1</strain>
    </source>
</reference>
<dbReference type="STRING" id="1434232.MAIT1_01254"/>
<evidence type="ECO:0000256" key="3">
    <source>
        <dbReference type="PROSITE-ProRule" id="PRU00284"/>
    </source>
</evidence>
<dbReference type="Proteomes" id="UP000194003">
    <property type="component" value="Unassembled WGS sequence"/>
</dbReference>
<feature type="transmembrane region" description="Helical" evidence="4">
    <location>
        <begin position="62"/>
        <end position="80"/>
    </location>
</feature>
<evidence type="ECO:0000259" key="6">
    <source>
        <dbReference type="PROSITE" id="PS50885"/>
    </source>
</evidence>
<organism evidence="7 8">
    <name type="scientific">Magnetofaba australis IT-1</name>
    <dbReference type="NCBI Taxonomy" id="1434232"/>
    <lineage>
        <taxon>Bacteria</taxon>
        <taxon>Pseudomonadati</taxon>
        <taxon>Pseudomonadota</taxon>
        <taxon>Magnetococcia</taxon>
        <taxon>Magnetococcales</taxon>
        <taxon>Magnetococcaceae</taxon>
        <taxon>Magnetofaba</taxon>
    </lineage>
</organism>
<dbReference type="RefSeq" id="WP_085441403.1">
    <property type="nucleotide sequence ID" value="NZ_LVJN01000016.1"/>
</dbReference>
<gene>
    <name evidence="7" type="ORF">MAIT1_01254</name>
</gene>
<dbReference type="GO" id="GO:0007165">
    <property type="term" value="P:signal transduction"/>
    <property type="evidence" value="ECO:0007669"/>
    <property type="project" value="UniProtKB-KW"/>
</dbReference>
<dbReference type="Gene3D" id="6.10.340.10">
    <property type="match status" value="1"/>
</dbReference>
<dbReference type="InterPro" id="IPR003660">
    <property type="entry name" value="HAMP_dom"/>
</dbReference>
<dbReference type="OrthoDB" id="8476854at2"/>
<sequence length="887" mass="94890">MNIRAPIDPRDAHSVKVPNRDAIAAGPKLAAQRSHDNGAQPPKGGVEALLPALRLLKVGPRLALGFAVVIVALMVIAYGGRWGMERISHKGEQILVNNEMVSAANAMGANLLKQQVMAANLLEAYGNATRLQAEWTRIEQAKQGFEQQSRKFQEILREEHAEHPDRALFQELAAQVKSAQAFYAANFFPVLQQVRAKAQEASAAHASQVQAAAQFEQAFDAIFANADQFAQLTQERMDQRIAAGYTVKELIGKENTWVNIAVRIRLNFTLARLAMNRYAAAEDDAGRTQARAGFDAAIEKTEFWIKALLDGSFDPKNKVMWVDAQDQRDLLTAINTARQEQLTPLAEGIMAAHLIGQESRHAAQVQRARLSEASQSMDEQLGKVVSVVEQGSAASAQEAHAISDNLMRASVVITLAALILSVLIAWILTLSITRPLGRLGNLAKAIAQGDLTVDAVARGRDEITQLTGLLRNMRAQLREVLETVQSETRSLGRSAETMQSVSHDLSGASAQTLKQVDGMNGSVAAMTRNLQVTDAAVSSANARMRKINDASHLVASDLTTLASAAEEASINLRMVSQSVTELSTGLESVGRSAHDSQTALQSTADAVSELGVSLGQVRQRCDSASKQSQLAHERSDESLRIMQELSVESRDIGRVVKLIKEIADRTGMLALNAAIESAGAGEAGKGFSVVATEVKELAGQTNAATEQIIASVESIQKGAGQSATVSKEISELVTGVHQLNNEILNEVGEQHVTLSEVGESMVAVTAQNSDVTNTVISLTEAVAETNRNASEITTAISEVSASVSTAVLQVGDVTENVNDAFADSSNIATEVTAIRGLASELESNAQTVQREAVDMRDVSQQVATQASDLIQMSARLSEVAGRFKLGA</sequence>
<evidence type="ECO:0000256" key="1">
    <source>
        <dbReference type="ARBA" id="ARBA00023224"/>
    </source>
</evidence>
<dbReference type="InterPro" id="IPR004089">
    <property type="entry name" value="MCPsignal_dom"/>
</dbReference>
<name>A0A1Y2KA82_9PROT</name>
<dbReference type="PANTHER" id="PTHR32089:SF112">
    <property type="entry name" value="LYSOZYME-LIKE PROTEIN-RELATED"/>
    <property type="match status" value="1"/>
</dbReference>
<dbReference type="Pfam" id="PF00015">
    <property type="entry name" value="MCPsignal"/>
    <property type="match status" value="1"/>
</dbReference>
<dbReference type="Gene3D" id="1.10.287.950">
    <property type="entry name" value="Methyl-accepting chemotaxis protein"/>
    <property type="match status" value="1"/>
</dbReference>
<dbReference type="CDD" id="cd06225">
    <property type="entry name" value="HAMP"/>
    <property type="match status" value="1"/>
</dbReference>
<proteinExistence type="inferred from homology"/>
<feature type="domain" description="HAMP" evidence="6">
    <location>
        <begin position="430"/>
        <end position="482"/>
    </location>
</feature>
<dbReference type="PROSITE" id="PS50111">
    <property type="entry name" value="CHEMOTAXIS_TRANSDUC_2"/>
    <property type="match status" value="1"/>
</dbReference>
<evidence type="ECO:0000259" key="5">
    <source>
        <dbReference type="PROSITE" id="PS50111"/>
    </source>
</evidence>
<dbReference type="SMART" id="SM00304">
    <property type="entry name" value="HAMP"/>
    <property type="match status" value="1"/>
</dbReference>
<feature type="transmembrane region" description="Helical" evidence="4">
    <location>
        <begin position="409"/>
        <end position="428"/>
    </location>
</feature>
<comment type="similarity">
    <text evidence="2">Belongs to the methyl-accepting chemotaxis (MCP) protein family.</text>
</comment>
<dbReference type="EMBL" id="LVJN01000016">
    <property type="protein sequence ID" value="OSM06271.1"/>
    <property type="molecule type" value="Genomic_DNA"/>
</dbReference>
<dbReference type="SUPFAM" id="SSF158472">
    <property type="entry name" value="HAMP domain-like"/>
    <property type="match status" value="1"/>
</dbReference>
<comment type="caution">
    <text evidence="7">The sequence shown here is derived from an EMBL/GenBank/DDBJ whole genome shotgun (WGS) entry which is preliminary data.</text>
</comment>
<keyword evidence="4" id="KW-1133">Transmembrane helix</keyword>
<evidence type="ECO:0000313" key="7">
    <source>
        <dbReference type="EMBL" id="OSM06271.1"/>
    </source>
</evidence>
<accession>A0A1Y2KA82</accession>
<keyword evidence="4" id="KW-0472">Membrane</keyword>
<dbReference type="Pfam" id="PF00672">
    <property type="entry name" value="HAMP"/>
    <property type="match status" value="1"/>
</dbReference>
<dbReference type="PANTHER" id="PTHR32089">
    <property type="entry name" value="METHYL-ACCEPTING CHEMOTAXIS PROTEIN MCPB"/>
    <property type="match status" value="1"/>
</dbReference>
<keyword evidence="4" id="KW-0812">Transmembrane</keyword>
<feature type="domain" description="Methyl-accepting transducer" evidence="5">
    <location>
        <begin position="564"/>
        <end position="800"/>
    </location>
</feature>
<protein>
    <submittedName>
        <fullName evidence="7">Putative methyl-accepting chemotaxis sensory transducer</fullName>
    </submittedName>
</protein>
<keyword evidence="1 3" id="KW-0807">Transducer</keyword>
<dbReference type="SMART" id="SM00283">
    <property type="entry name" value="MA"/>
    <property type="match status" value="1"/>
</dbReference>
<evidence type="ECO:0000256" key="2">
    <source>
        <dbReference type="ARBA" id="ARBA00029447"/>
    </source>
</evidence>
<evidence type="ECO:0000313" key="8">
    <source>
        <dbReference type="Proteomes" id="UP000194003"/>
    </source>
</evidence>
<dbReference type="GO" id="GO:0016020">
    <property type="term" value="C:membrane"/>
    <property type="evidence" value="ECO:0007669"/>
    <property type="project" value="InterPro"/>
</dbReference>
<dbReference type="PROSITE" id="PS50885">
    <property type="entry name" value="HAMP"/>
    <property type="match status" value="1"/>
</dbReference>
<keyword evidence="8" id="KW-1185">Reference proteome</keyword>
<dbReference type="AlphaFoldDB" id="A0A1Y2KA82"/>
<evidence type="ECO:0000256" key="4">
    <source>
        <dbReference type="SAM" id="Phobius"/>
    </source>
</evidence>